<evidence type="ECO:0000313" key="1">
    <source>
        <dbReference type="EMBL" id="EJX10028.1"/>
    </source>
</evidence>
<proteinExistence type="predicted"/>
<accession>J9H2G4</accession>
<dbReference type="EMBL" id="AMCI01000270">
    <property type="protein sequence ID" value="EJX10028.1"/>
    <property type="molecule type" value="Genomic_DNA"/>
</dbReference>
<dbReference type="AlphaFoldDB" id="J9H2G4"/>
<sequence length="83" mass="9042">MGRDGTIPLIRLPKFGIHSNSKGSIATIGPLFVFMAIEFPNSGICKFLIGSSKKNALYARKNTVISLIFINLLTICKSCRPSI</sequence>
<comment type="caution">
    <text evidence="1">The sequence shown here is derived from an EMBL/GenBank/DDBJ whole genome shotgun (WGS) entry which is preliminary data.</text>
</comment>
<name>J9H2G4_9ZZZZ</name>
<gene>
    <name evidence="1" type="ORF">EVA_01862</name>
</gene>
<protein>
    <submittedName>
        <fullName evidence="1">Uncharacterized protein</fullName>
    </submittedName>
</protein>
<organism evidence="1">
    <name type="scientific">gut metagenome</name>
    <dbReference type="NCBI Taxonomy" id="749906"/>
    <lineage>
        <taxon>unclassified sequences</taxon>
        <taxon>metagenomes</taxon>
        <taxon>organismal metagenomes</taxon>
    </lineage>
</organism>
<reference evidence="1" key="1">
    <citation type="journal article" date="2012" name="PLoS ONE">
        <title>Gene sets for utilization of primary and secondary nutrition supplies in the distal gut of endangered iberian lynx.</title>
        <authorList>
            <person name="Alcaide M."/>
            <person name="Messina E."/>
            <person name="Richter M."/>
            <person name="Bargiela R."/>
            <person name="Peplies J."/>
            <person name="Huws S.A."/>
            <person name="Newbold C.J."/>
            <person name="Golyshin P.N."/>
            <person name="Simon M.A."/>
            <person name="Lopez G."/>
            <person name="Yakimov M.M."/>
            <person name="Ferrer M."/>
        </authorList>
    </citation>
    <scope>NUCLEOTIDE SEQUENCE</scope>
</reference>